<evidence type="ECO:0000313" key="2">
    <source>
        <dbReference type="EMBL" id="EGC28375.1"/>
    </source>
</evidence>
<dbReference type="AlphaFoldDB" id="F1A604"/>
<keyword evidence="3" id="KW-1185">Reference proteome</keyword>
<gene>
    <name evidence="2" type="ORF">DICPUDRAFT_93337</name>
</gene>
<dbReference type="GeneID" id="10511054"/>
<evidence type="ECO:0000256" key="1">
    <source>
        <dbReference type="SAM" id="MobiDB-lite"/>
    </source>
</evidence>
<organism evidence="2 3">
    <name type="scientific">Dictyostelium purpureum</name>
    <name type="common">Slime mold</name>
    <dbReference type="NCBI Taxonomy" id="5786"/>
    <lineage>
        <taxon>Eukaryota</taxon>
        <taxon>Amoebozoa</taxon>
        <taxon>Evosea</taxon>
        <taxon>Eumycetozoa</taxon>
        <taxon>Dictyostelia</taxon>
        <taxon>Dictyosteliales</taxon>
        <taxon>Dictyosteliaceae</taxon>
        <taxon>Dictyostelium</taxon>
    </lineage>
</organism>
<dbReference type="Proteomes" id="UP000001064">
    <property type="component" value="Unassembled WGS sequence"/>
</dbReference>
<dbReference type="InParanoid" id="F1A604"/>
<dbReference type="VEuPathDB" id="AmoebaDB:DICPUDRAFT_93337"/>
<dbReference type="EMBL" id="GL871659">
    <property type="protein sequence ID" value="EGC28375.1"/>
    <property type="molecule type" value="Genomic_DNA"/>
</dbReference>
<accession>F1A604</accession>
<proteinExistence type="predicted"/>
<feature type="compositionally biased region" description="Low complexity" evidence="1">
    <location>
        <begin position="15"/>
        <end position="27"/>
    </location>
</feature>
<name>F1A604_DICPU</name>
<protein>
    <submittedName>
        <fullName evidence="2">Expressed protein</fullName>
    </submittedName>
</protein>
<sequence length="56" mass="6568">MNIIDSFNNLHLNDNKPTQQPTFNNQTQTQNKSVTGYYNYNNVQERPIIIISLIEQ</sequence>
<dbReference type="RefSeq" id="XP_003295098.1">
    <property type="nucleotide sequence ID" value="XM_003295050.1"/>
</dbReference>
<dbReference type="KEGG" id="dpp:DICPUDRAFT_93337"/>
<reference evidence="3" key="1">
    <citation type="journal article" date="2011" name="Genome Biol.">
        <title>Comparative genomics of the social amoebae Dictyostelium discoideum and Dictyostelium purpureum.</title>
        <authorList>
            <consortium name="US DOE Joint Genome Institute (JGI-PGF)"/>
            <person name="Sucgang R."/>
            <person name="Kuo A."/>
            <person name="Tian X."/>
            <person name="Salerno W."/>
            <person name="Parikh A."/>
            <person name="Feasley C.L."/>
            <person name="Dalin E."/>
            <person name="Tu H."/>
            <person name="Huang E."/>
            <person name="Barry K."/>
            <person name="Lindquist E."/>
            <person name="Shapiro H."/>
            <person name="Bruce D."/>
            <person name="Schmutz J."/>
            <person name="Salamov A."/>
            <person name="Fey P."/>
            <person name="Gaudet P."/>
            <person name="Anjard C."/>
            <person name="Babu M.M."/>
            <person name="Basu S."/>
            <person name="Bushmanova Y."/>
            <person name="van der Wel H."/>
            <person name="Katoh-Kurasawa M."/>
            <person name="Dinh C."/>
            <person name="Coutinho P.M."/>
            <person name="Saito T."/>
            <person name="Elias M."/>
            <person name="Schaap P."/>
            <person name="Kay R.R."/>
            <person name="Henrissat B."/>
            <person name="Eichinger L."/>
            <person name="Rivero F."/>
            <person name="Putnam N.H."/>
            <person name="West C.M."/>
            <person name="Loomis W.F."/>
            <person name="Chisholm R.L."/>
            <person name="Shaulsky G."/>
            <person name="Strassmann J.E."/>
            <person name="Queller D.C."/>
            <person name="Kuspa A."/>
            <person name="Grigoriev I.V."/>
        </authorList>
    </citation>
    <scope>NUCLEOTIDE SEQUENCE [LARGE SCALE GENOMIC DNA]</scope>
    <source>
        <strain evidence="3">QSDP1</strain>
    </source>
</reference>
<feature type="region of interest" description="Disordered" evidence="1">
    <location>
        <begin position="8"/>
        <end position="27"/>
    </location>
</feature>
<evidence type="ECO:0000313" key="3">
    <source>
        <dbReference type="Proteomes" id="UP000001064"/>
    </source>
</evidence>